<organism evidence="2 3">
    <name type="scientific">Cucumis melo var. makuwa</name>
    <name type="common">Oriental melon</name>
    <dbReference type="NCBI Taxonomy" id="1194695"/>
    <lineage>
        <taxon>Eukaryota</taxon>
        <taxon>Viridiplantae</taxon>
        <taxon>Streptophyta</taxon>
        <taxon>Embryophyta</taxon>
        <taxon>Tracheophyta</taxon>
        <taxon>Spermatophyta</taxon>
        <taxon>Magnoliopsida</taxon>
        <taxon>eudicotyledons</taxon>
        <taxon>Gunneridae</taxon>
        <taxon>Pentapetalae</taxon>
        <taxon>rosids</taxon>
        <taxon>fabids</taxon>
        <taxon>Cucurbitales</taxon>
        <taxon>Cucurbitaceae</taxon>
        <taxon>Benincaseae</taxon>
        <taxon>Cucumis</taxon>
    </lineage>
</organism>
<reference evidence="2 3" key="1">
    <citation type="submission" date="2019-08" db="EMBL/GenBank/DDBJ databases">
        <title>Draft genome sequences of two oriental melons (Cucumis melo L. var makuwa).</title>
        <authorList>
            <person name="Kwon S.-Y."/>
        </authorList>
    </citation>
    <scope>NUCLEOTIDE SEQUENCE [LARGE SCALE GENOMIC DNA]</scope>
    <source>
        <strain evidence="3">cv. Chang Bougi</strain>
        <tissue evidence="2">Leaf</tissue>
    </source>
</reference>
<accession>A0A5D3DC67</accession>
<comment type="caution">
    <text evidence="2">The sequence shown here is derived from an EMBL/GenBank/DDBJ whole genome shotgun (WGS) entry which is preliminary data.</text>
</comment>
<protein>
    <submittedName>
        <fullName evidence="2">Uncharacterized protein</fullName>
    </submittedName>
</protein>
<gene>
    <name evidence="2" type="ORF">E5676_scaffold359G00510</name>
</gene>
<evidence type="ECO:0000313" key="3">
    <source>
        <dbReference type="Proteomes" id="UP000321947"/>
    </source>
</evidence>
<proteinExistence type="predicted"/>
<feature type="compositionally biased region" description="Basic and acidic residues" evidence="1">
    <location>
        <begin position="181"/>
        <end position="192"/>
    </location>
</feature>
<dbReference type="AlphaFoldDB" id="A0A5D3DC67"/>
<feature type="region of interest" description="Disordered" evidence="1">
    <location>
        <begin position="176"/>
        <end position="200"/>
    </location>
</feature>
<dbReference type="Proteomes" id="UP000321947">
    <property type="component" value="Unassembled WGS sequence"/>
</dbReference>
<dbReference type="EMBL" id="SSTD01005839">
    <property type="protein sequence ID" value="TYK21241.1"/>
    <property type="molecule type" value="Genomic_DNA"/>
</dbReference>
<name>A0A5D3DC67_CUCMM</name>
<evidence type="ECO:0000256" key="1">
    <source>
        <dbReference type="SAM" id="MobiDB-lite"/>
    </source>
</evidence>
<sequence length="237" mass="26132">MLGVSFAARGGNQPLVIQLTVHVSSLLGTPSHTATQRLHELAGLLPSIFPSPATIPFLIDQVHNESGFEVGESSAQSKPIDLPLYSKNRDPYDTTEKLYSKRQNASRLYTLKKQVCDCKQGTSDVTFYFNKLSTLARDGPRPLPSLMEVCYEVCLEEDRTNAMSVLTSSATDSASFSARSSTHDRGNKHSSNDKQNSGRAYVSESAGTFSTIWLYYKPEKSTLHSRSHCSVKYDSIP</sequence>
<evidence type="ECO:0000313" key="2">
    <source>
        <dbReference type="EMBL" id="TYK21241.1"/>
    </source>
</evidence>